<keyword evidence="4" id="KW-1185">Reference proteome</keyword>
<dbReference type="Gene3D" id="2.40.420.20">
    <property type="match status" value="1"/>
</dbReference>
<evidence type="ECO:0000259" key="2">
    <source>
        <dbReference type="Pfam" id="PF25989"/>
    </source>
</evidence>
<feature type="domain" description="YknX-like C-terminal permuted SH3-like" evidence="2">
    <location>
        <begin position="316"/>
        <end position="378"/>
    </location>
</feature>
<dbReference type="InterPro" id="IPR006143">
    <property type="entry name" value="RND_pump_MFP"/>
</dbReference>
<accession>A0A497X9R5</accession>
<dbReference type="RefSeq" id="WP_121242973.1">
    <property type="nucleotide sequence ID" value="NZ_BHVV01000008.1"/>
</dbReference>
<organism evidence="3 4">
    <name type="scientific">Sulfurisoma sediminicola</name>
    <dbReference type="NCBI Taxonomy" id="1381557"/>
    <lineage>
        <taxon>Bacteria</taxon>
        <taxon>Pseudomonadati</taxon>
        <taxon>Pseudomonadota</taxon>
        <taxon>Betaproteobacteria</taxon>
        <taxon>Nitrosomonadales</taxon>
        <taxon>Sterolibacteriaceae</taxon>
        <taxon>Sulfurisoma</taxon>
    </lineage>
</organism>
<dbReference type="InterPro" id="IPR058637">
    <property type="entry name" value="YknX-like_C"/>
</dbReference>
<sequence>MKLPSRRALALGLAALLFLAGFGWLVATQGPLARVKVTVAKAGETTLDRTLFGIGTVEARRSYAIGPTVAGRVAAVLVDHGEAVTAGQLLAEMDPVDLEARQAAGSATAARAGQLVASAQAALAEAGSRARLAQASSERYADLRRKSFVSQEAADAKVHEAAAAQAGQEAAAAALAAAKDEARRAQSDLAGLGKSRAHLRLVSPVDGIVTARLAEPGSTVVAGQSVVQVIDPATLWLRVRIDQGRSAGLAVGLPVDIALRSRPGQMLKGRVERVDLVGDAVAEERIANVSLGEAPGNQAIGELAEATLHLPPAAKALAVPAAAVKRVGTENGVWRLVEGRARFAAVSTGPASADGMVQVLNGLAAGDAVIVHSNRTLTPDLRVNVVDTLVKAAP</sequence>
<dbReference type="Gene3D" id="1.10.287.470">
    <property type="entry name" value="Helix hairpin bin"/>
    <property type="match status" value="1"/>
</dbReference>
<gene>
    <name evidence="3" type="ORF">DFR35_2530</name>
</gene>
<evidence type="ECO:0000313" key="3">
    <source>
        <dbReference type="EMBL" id="RLJ62714.1"/>
    </source>
</evidence>
<dbReference type="PANTHER" id="PTHR30469">
    <property type="entry name" value="MULTIDRUG RESISTANCE PROTEIN MDTA"/>
    <property type="match status" value="1"/>
</dbReference>
<dbReference type="SUPFAM" id="SSF111369">
    <property type="entry name" value="HlyD-like secretion proteins"/>
    <property type="match status" value="1"/>
</dbReference>
<comment type="similarity">
    <text evidence="1">Belongs to the membrane fusion protein (MFP) (TC 8.A.1) family.</text>
</comment>
<dbReference type="GO" id="GO:0015562">
    <property type="term" value="F:efflux transmembrane transporter activity"/>
    <property type="evidence" value="ECO:0007669"/>
    <property type="project" value="TreeGrafter"/>
</dbReference>
<dbReference type="EMBL" id="RCCI01000007">
    <property type="protein sequence ID" value="RLJ62714.1"/>
    <property type="molecule type" value="Genomic_DNA"/>
</dbReference>
<dbReference type="AlphaFoldDB" id="A0A497X9R5"/>
<dbReference type="Pfam" id="PF25989">
    <property type="entry name" value="YknX_C"/>
    <property type="match status" value="1"/>
</dbReference>
<dbReference type="Proteomes" id="UP000268908">
    <property type="component" value="Unassembled WGS sequence"/>
</dbReference>
<protein>
    <submittedName>
        <fullName evidence="3">RND family efflux transporter MFP subunit</fullName>
    </submittedName>
</protein>
<dbReference type="GO" id="GO:1990281">
    <property type="term" value="C:efflux pump complex"/>
    <property type="evidence" value="ECO:0007669"/>
    <property type="project" value="TreeGrafter"/>
</dbReference>
<proteinExistence type="inferred from homology"/>
<evidence type="ECO:0000256" key="1">
    <source>
        <dbReference type="ARBA" id="ARBA00009477"/>
    </source>
</evidence>
<dbReference type="Gene3D" id="2.40.50.100">
    <property type="match status" value="1"/>
</dbReference>
<name>A0A497X9R5_9PROT</name>
<reference evidence="3 4" key="1">
    <citation type="submission" date="2018-10" db="EMBL/GenBank/DDBJ databases">
        <title>Genomic Encyclopedia of Type Strains, Phase IV (KMG-IV): sequencing the most valuable type-strain genomes for metagenomic binning, comparative biology and taxonomic classification.</title>
        <authorList>
            <person name="Goeker M."/>
        </authorList>
    </citation>
    <scope>NUCLEOTIDE SEQUENCE [LARGE SCALE GENOMIC DNA]</scope>
    <source>
        <strain evidence="3 4">DSM 26916</strain>
    </source>
</reference>
<dbReference type="Gene3D" id="2.40.30.170">
    <property type="match status" value="1"/>
</dbReference>
<dbReference type="OrthoDB" id="9806939at2"/>
<dbReference type="NCBIfam" id="TIGR01730">
    <property type="entry name" value="RND_mfp"/>
    <property type="match status" value="1"/>
</dbReference>
<evidence type="ECO:0000313" key="4">
    <source>
        <dbReference type="Proteomes" id="UP000268908"/>
    </source>
</evidence>
<dbReference type="PANTHER" id="PTHR30469:SF15">
    <property type="entry name" value="HLYD FAMILY OF SECRETION PROTEINS"/>
    <property type="match status" value="1"/>
</dbReference>
<comment type="caution">
    <text evidence="3">The sequence shown here is derived from an EMBL/GenBank/DDBJ whole genome shotgun (WGS) entry which is preliminary data.</text>
</comment>